<protein>
    <submittedName>
        <fullName evidence="3">Cytochrome c oxidase subunit 7A2, mitochondrial</fullName>
    </submittedName>
</protein>
<dbReference type="WBParaSite" id="EgrG_000661900">
    <property type="protein sequence ID" value="EgrG_000661900"/>
    <property type="gene ID" value="EgrG_000661900"/>
</dbReference>
<dbReference type="EMBL" id="LK028578">
    <property type="protein sequence ID" value="CDS18780.1"/>
    <property type="molecule type" value="Genomic_DNA"/>
</dbReference>
<evidence type="ECO:0000313" key="2">
    <source>
        <dbReference type="Proteomes" id="UP000492820"/>
    </source>
</evidence>
<evidence type="ECO:0000313" key="3">
    <source>
        <dbReference type="WBParaSite" id="EgrG_000661900"/>
    </source>
</evidence>
<organism evidence="1">
    <name type="scientific">Echinococcus granulosus</name>
    <name type="common">Hydatid tapeworm</name>
    <dbReference type="NCBI Taxonomy" id="6210"/>
    <lineage>
        <taxon>Eukaryota</taxon>
        <taxon>Metazoa</taxon>
        <taxon>Spiralia</taxon>
        <taxon>Lophotrochozoa</taxon>
        <taxon>Platyhelminthes</taxon>
        <taxon>Cestoda</taxon>
        <taxon>Eucestoda</taxon>
        <taxon>Cyclophyllidea</taxon>
        <taxon>Taeniidae</taxon>
        <taxon>Echinococcus</taxon>
        <taxon>Echinococcus granulosus group</taxon>
    </lineage>
</organism>
<sequence>MAVSWGDSVKAASPPLLPRGLMTTSVTQLVHSPGMSPEGLLQINNYQRNWNTLHYFLLRPVFLYSVINEKTFPIYCPL</sequence>
<reference evidence="1" key="2">
    <citation type="submission" date="2014-06" db="EMBL/GenBank/DDBJ databases">
        <authorList>
            <person name="Aslett M."/>
        </authorList>
    </citation>
    <scope>NUCLEOTIDE SEQUENCE</scope>
</reference>
<accession>A0A068WK44</accession>
<reference evidence="1 2" key="1">
    <citation type="journal article" date="2013" name="Nature">
        <title>The genomes of four tapeworm species reveal adaptations to parasitism.</title>
        <authorList>
            <person name="Tsai I.J."/>
            <person name="Zarowiecki M."/>
            <person name="Holroyd N."/>
            <person name="Garciarrubio A."/>
            <person name="Sanchez-Flores A."/>
            <person name="Brooks K.L."/>
            <person name="Tracey A."/>
            <person name="Bobes R.J."/>
            <person name="Fragoso G."/>
            <person name="Sciutto E."/>
            <person name="Aslett M."/>
            <person name="Beasley H."/>
            <person name="Bennett H.M."/>
            <person name="Cai J."/>
            <person name="Camicia F."/>
            <person name="Clark R."/>
            <person name="Cucher M."/>
            <person name="De Silva N."/>
            <person name="Day T.A."/>
            <person name="Deplazes P."/>
            <person name="Estrada K."/>
            <person name="Fernandez C."/>
            <person name="Holland P.W."/>
            <person name="Hou J."/>
            <person name="Hu S."/>
            <person name="Huckvale T."/>
            <person name="Hung S.S."/>
            <person name="Kamenetzky L."/>
            <person name="Keane J.A."/>
            <person name="Kiss F."/>
            <person name="Koziol U."/>
            <person name="Lambert O."/>
            <person name="Liu K."/>
            <person name="Luo X."/>
            <person name="Luo Y."/>
            <person name="Macchiaroli N."/>
            <person name="Nichol S."/>
            <person name="Paps J."/>
            <person name="Parkinson J."/>
            <person name="Pouchkina-Stantcheva N."/>
            <person name="Riddiford N."/>
            <person name="Rosenzvit M."/>
            <person name="Salinas G."/>
            <person name="Wasmuth J.D."/>
            <person name="Zamanian M."/>
            <person name="Zheng Y."/>
            <person name="Cai X."/>
            <person name="Soberon X."/>
            <person name="Olson P.D."/>
            <person name="Laclette J.P."/>
            <person name="Brehm K."/>
            <person name="Berriman M."/>
            <person name="Garciarrubio A."/>
            <person name="Bobes R.J."/>
            <person name="Fragoso G."/>
            <person name="Sanchez-Flores A."/>
            <person name="Estrada K."/>
            <person name="Cevallos M.A."/>
            <person name="Morett E."/>
            <person name="Gonzalez V."/>
            <person name="Portillo T."/>
            <person name="Ochoa-Leyva A."/>
            <person name="Jose M.V."/>
            <person name="Sciutto E."/>
            <person name="Landa A."/>
            <person name="Jimenez L."/>
            <person name="Valdes V."/>
            <person name="Carrero J.C."/>
            <person name="Larralde C."/>
            <person name="Morales-Montor J."/>
            <person name="Limon-Lason J."/>
            <person name="Soberon X."/>
            <person name="Laclette J.P."/>
        </authorList>
    </citation>
    <scope>NUCLEOTIDE SEQUENCE [LARGE SCALE GENOMIC DNA]</scope>
</reference>
<proteinExistence type="predicted"/>
<reference evidence="3" key="3">
    <citation type="submission" date="2020-10" db="UniProtKB">
        <authorList>
            <consortium name="WormBaseParasite"/>
        </authorList>
    </citation>
    <scope>IDENTIFICATION</scope>
</reference>
<dbReference type="Proteomes" id="UP000492820">
    <property type="component" value="Unassembled WGS sequence"/>
</dbReference>
<name>A0A068WK44_ECHGR</name>
<dbReference type="AlphaFoldDB" id="A0A068WK44"/>
<gene>
    <name evidence="1" type="ORF">EgrG_000661900</name>
</gene>
<evidence type="ECO:0000313" key="1">
    <source>
        <dbReference type="EMBL" id="CDS18780.1"/>
    </source>
</evidence>